<organism evidence="1 2">
    <name type="scientific">Exidia glandulosa HHB12029</name>
    <dbReference type="NCBI Taxonomy" id="1314781"/>
    <lineage>
        <taxon>Eukaryota</taxon>
        <taxon>Fungi</taxon>
        <taxon>Dikarya</taxon>
        <taxon>Basidiomycota</taxon>
        <taxon>Agaricomycotina</taxon>
        <taxon>Agaricomycetes</taxon>
        <taxon>Auriculariales</taxon>
        <taxon>Exidiaceae</taxon>
        <taxon>Exidia</taxon>
    </lineage>
</organism>
<accession>A0A165I6L1</accession>
<feature type="non-terminal residue" evidence="1">
    <location>
        <position position="1"/>
    </location>
</feature>
<sequence>LVTINFSLEACLAQCSSDEFRRLTTDCVPGGNPEARRSRLMRSFLAPPGLFVPGSRARRCSDVRRLNILLAVESEGTVFFVVDHNRLAKFNVLYREQHWTQEDIDKPTVWPEDLGPDWVTQAPAAWTKADEWRTRVLKAGTATPIAAVLQKDRTSFNGFGRHTATDVCHKLQLHPVTPAYLVCEDDKEWERFKHVLTEYLTSLRSPHILK</sequence>
<evidence type="ECO:0000313" key="2">
    <source>
        <dbReference type="Proteomes" id="UP000077266"/>
    </source>
</evidence>
<gene>
    <name evidence="1" type="ORF">EXIGLDRAFT_598110</name>
</gene>
<proteinExistence type="predicted"/>
<name>A0A165I6L1_EXIGL</name>
<protein>
    <submittedName>
        <fullName evidence="1">Uncharacterized protein</fullName>
    </submittedName>
</protein>
<keyword evidence="2" id="KW-1185">Reference proteome</keyword>
<evidence type="ECO:0000313" key="1">
    <source>
        <dbReference type="EMBL" id="KZV92973.1"/>
    </source>
</evidence>
<reference evidence="1 2" key="1">
    <citation type="journal article" date="2016" name="Mol. Biol. Evol.">
        <title>Comparative Genomics of Early-Diverging Mushroom-Forming Fungi Provides Insights into the Origins of Lignocellulose Decay Capabilities.</title>
        <authorList>
            <person name="Nagy L.G."/>
            <person name="Riley R."/>
            <person name="Tritt A."/>
            <person name="Adam C."/>
            <person name="Daum C."/>
            <person name="Floudas D."/>
            <person name="Sun H."/>
            <person name="Yadav J.S."/>
            <person name="Pangilinan J."/>
            <person name="Larsson K.H."/>
            <person name="Matsuura K."/>
            <person name="Barry K."/>
            <person name="Labutti K."/>
            <person name="Kuo R."/>
            <person name="Ohm R.A."/>
            <person name="Bhattacharya S.S."/>
            <person name="Shirouzu T."/>
            <person name="Yoshinaga Y."/>
            <person name="Martin F.M."/>
            <person name="Grigoriev I.V."/>
            <person name="Hibbett D.S."/>
        </authorList>
    </citation>
    <scope>NUCLEOTIDE SEQUENCE [LARGE SCALE GENOMIC DNA]</scope>
    <source>
        <strain evidence="1 2">HHB12029</strain>
    </source>
</reference>
<feature type="non-terminal residue" evidence="1">
    <location>
        <position position="210"/>
    </location>
</feature>
<dbReference type="AlphaFoldDB" id="A0A165I6L1"/>
<dbReference type="Proteomes" id="UP000077266">
    <property type="component" value="Unassembled WGS sequence"/>
</dbReference>
<dbReference type="EMBL" id="KV425998">
    <property type="protein sequence ID" value="KZV92973.1"/>
    <property type="molecule type" value="Genomic_DNA"/>
</dbReference>
<dbReference type="InParanoid" id="A0A165I6L1"/>
<dbReference type="OrthoDB" id="3040495at2759"/>